<dbReference type="PROSITE" id="PS50935">
    <property type="entry name" value="SSB"/>
    <property type="match status" value="1"/>
</dbReference>
<dbReference type="RefSeq" id="YP_010133898.1">
    <property type="nucleotide sequence ID" value="NC_056790.1"/>
</dbReference>
<keyword evidence="3" id="KW-0150">Chloroplast</keyword>
<keyword evidence="1 2" id="KW-0238">DNA-binding</keyword>
<accession>A0A8F1B7I3</accession>
<dbReference type="InterPro" id="IPR000424">
    <property type="entry name" value="Primosome_PriB/ssb"/>
</dbReference>
<proteinExistence type="predicted"/>
<gene>
    <name evidence="3" type="primary">ycf41</name>
</gene>
<evidence type="ECO:0000313" key="3">
    <source>
        <dbReference type="EMBL" id="QWM93388.1"/>
    </source>
</evidence>
<protein>
    <recommendedName>
        <fullName evidence="4">Single-stranded DNA binding protein</fullName>
    </recommendedName>
</protein>
<dbReference type="EMBL" id="MT383641">
    <property type="protein sequence ID" value="QWM93388.1"/>
    <property type="molecule type" value="Genomic_DNA"/>
</dbReference>
<dbReference type="GO" id="GO:0003697">
    <property type="term" value="F:single-stranded DNA binding"/>
    <property type="evidence" value="ECO:0007669"/>
    <property type="project" value="InterPro"/>
</dbReference>
<organism evidence="3">
    <name type="scientific">Fistulifera saprophila</name>
    <dbReference type="NCBI Taxonomy" id="880757"/>
    <lineage>
        <taxon>Eukaryota</taxon>
        <taxon>Sar</taxon>
        <taxon>Stramenopiles</taxon>
        <taxon>Ochrophyta</taxon>
        <taxon>Bacillariophyta</taxon>
        <taxon>Bacillariophyceae</taxon>
        <taxon>Bacillariophycidae</taxon>
        <taxon>Naviculales</taxon>
        <taxon>Naviculaceae</taxon>
        <taxon>Fistulifera</taxon>
    </lineage>
</organism>
<dbReference type="InterPro" id="IPR012340">
    <property type="entry name" value="NA-bd_OB-fold"/>
</dbReference>
<evidence type="ECO:0008006" key="4">
    <source>
        <dbReference type="Google" id="ProtNLM"/>
    </source>
</evidence>
<dbReference type="GeneID" id="67123522"/>
<dbReference type="AlphaFoldDB" id="A0A8F1B7I3"/>
<dbReference type="Gene3D" id="2.40.50.140">
    <property type="entry name" value="Nucleic acid-binding proteins"/>
    <property type="match status" value="1"/>
</dbReference>
<keyword evidence="3" id="KW-0934">Plastid</keyword>
<name>A0A8F1B7I3_9STRA</name>
<evidence type="ECO:0000256" key="1">
    <source>
        <dbReference type="ARBA" id="ARBA00023125"/>
    </source>
</evidence>
<reference evidence="3" key="1">
    <citation type="journal article" date="2021" name="Ecol Indic">
        <title>Morphological and molecular identification reveals that waters from an isolated oasis in Tamanrasset (extreme South of Algerian Sahara) are colonized by opportunistic and pollution-tolerant diatom species.</title>
        <authorList>
            <person name="Gastineau R."/>
            <person name="Hamedi C."/>
            <person name="Baba Hamed M.B."/>
            <person name="Abi-Ayad S.-M.E.-A."/>
            <person name="Bak M."/>
            <person name="Lemieux C."/>
            <person name="Turmel M."/>
            <person name="Dobosz S."/>
            <person name="Wrobel R.J."/>
            <person name="Kierzek A."/>
            <person name="Lange-Bertalot H."/>
            <person name="Witkowski A."/>
        </authorList>
    </citation>
    <scope>NUCLEOTIDE SEQUENCE</scope>
    <source>
        <strain evidence="3">SZCZR1829</strain>
    </source>
</reference>
<sequence>MTSINYIAGIIKILELPRQELLENNILVTRFRGQFPLLRTTQIIELIFWGNLTQDITSYCKMGDYLLVEGYISLAKKETLNSSSLPTKKIQLTVSKAYPLYANLNDSKNTINYTSDY</sequence>
<evidence type="ECO:0000256" key="2">
    <source>
        <dbReference type="PROSITE-ProRule" id="PRU00252"/>
    </source>
</evidence>
<geneLocation type="chloroplast" evidence="3"/>